<dbReference type="GO" id="GO:0005814">
    <property type="term" value="C:centriole"/>
    <property type="evidence" value="ECO:0007669"/>
    <property type="project" value="UniProtKB-SubCell"/>
</dbReference>
<dbReference type="CDD" id="cd22292">
    <property type="entry name" value="cc_Cep135_MBD"/>
    <property type="match status" value="1"/>
</dbReference>
<feature type="coiled-coil region" evidence="5">
    <location>
        <begin position="1569"/>
        <end position="1904"/>
    </location>
</feature>
<feature type="coiled-coil region" evidence="5">
    <location>
        <begin position="265"/>
        <end position="292"/>
    </location>
</feature>
<protein>
    <submittedName>
        <fullName evidence="7">Uncharacterized protein</fullName>
    </submittedName>
</protein>
<dbReference type="PANTHER" id="PTHR20544:SF0">
    <property type="entry name" value="NUCLEOPROTEIN TPR_MLP1 DOMAIN-CONTAINING PROTEIN"/>
    <property type="match status" value="1"/>
</dbReference>
<feature type="coiled-coil region" evidence="5">
    <location>
        <begin position="1940"/>
        <end position="2072"/>
    </location>
</feature>
<dbReference type="PANTHER" id="PTHR20544">
    <property type="entry name" value="CENTROSOMAL PROTEIN CEP135"/>
    <property type="match status" value="1"/>
</dbReference>
<feature type="coiled-coil region" evidence="5">
    <location>
        <begin position="467"/>
        <end position="621"/>
    </location>
</feature>
<dbReference type="InterPro" id="IPR051877">
    <property type="entry name" value="Centriole_BasalBody_StrucProt"/>
</dbReference>
<organism evidence="7 8">
    <name type="scientific">Stylonychia lemnae</name>
    <name type="common">Ciliate</name>
    <dbReference type="NCBI Taxonomy" id="5949"/>
    <lineage>
        <taxon>Eukaryota</taxon>
        <taxon>Sar</taxon>
        <taxon>Alveolata</taxon>
        <taxon>Ciliophora</taxon>
        <taxon>Intramacronucleata</taxon>
        <taxon>Spirotrichea</taxon>
        <taxon>Stichotrichia</taxon>
        <taxon>Sporadotrichida</taxon>
        <taxon>Oxytrichidae</taxon>
        <taxon>Stylonychinae</taxon>
        <taxon>Stylonychia</taxon>
    </lineage>
</organism>
<comment type="subcellular location">
    <subcellularLocation>
        <location evidence="1">Cytoplasm</location>
        <location evidence="1">Cytoskeleton</location>
        <location evidence="1">Microtubule organizing center</location>
        <location evidence="1">Centrosome</location>
        <location evidence="1">Centriole</location>
    </subcellularLocation>
</comment>
<keyword evidence="8" id="KW-1185">Reference proteome</keyword>
<feature type="coiled-coil region" evidence="5">
    <location>
        <begin position="722"/>
        <end position="787"/>
    </location>
</feature>
<dbReference type="OMA" id="LNEKHHN"/>
<comment type="similarity">
    <text evidence="4">Belongs to the CEP135/TSGA10 family.</text>
</comment>
<accession>A0A078B920</accession>
<proteinExistence type="inferred from homology"/>
<evidence type="ECO:0000256" key="2">
    <source>
        <dbReference type="ARBA" id="ARBA00022490"/>
    </source>
</evidence>
<sequence length="2185" mass="258598">MNRDVKQYNQHPQFNKNTDLGLMNQMGYFDESSDDDYDFESELNTQTRNQSQNFIYKQKSQNNNNPYLAQQVVQVKQIEPVCREFTMGQPLSTKNQNTQELNFTNKNESLYHNTTQPISQETQSNLNSNRHHYQKENHHLNSGWKQQQQLNGYNQISMQNEKKNKSRTKSGLSNPSRRDHLKSFQPTVTDSQEIRIATLENIINEKINYISELETKLQKNKLNYEIMSMNQTPRTEGTEVFDFITKGGSGSGAMSNRFENDVKSMDKIEQLYQQTLNKKNKYRERAKKYKQILRKRDKEIMDLIVEAKDARIGLEKEHTKNQDVKSQLRQEINLIRDDLNSQIRRQQIEYQYDREKCEKEIFELQQKLESANSQSDYYKKENEKVKNQQMNEHFHQIKQTKQEYESLIERNDEIISRIQNELKNKEKEVVLLAQRLKEKELIKSDLNHLNDELIKVKDVTSKKDDILKEQESLINDLKIQIQKIERISTDRKGKIQDLEFELQNVKDDNQKEFNKLQNEQNRSNQQMNRDLLKLQSENTRLKANLDDQINTLKKDKINLERDVIDYESQIKTLTLIINDLKQNGRDKVAIEQRLEAKYNEVQLLKEQIEDMKEEIYCQKLNISKSRSVSKNNSTNNLGNAINISQDKSFTSNDVQLEQQVVKLSQQNKQLRIEVNELKHRCEDLQFKSQRMFEQKSAKLLENENEIYKDRQVYISNNKNCSVMNLEKKVTEQSQRIRKLEEDNRRLQNEISLIDLNNQNKKLDSYEKQELVQRIKDLEDYCEELVSQLGKWSNLDSKSQLIINKIEEASHRSSMHPSSSRKDSMHFTTVSHLVIYHCDYQSSLAIESAALADKLLNDLLKTTEGFQKLKKINEELKTQTQSDALYVEPLKKENERIVRENNDLHMQMIKVKEECEQRENTMKSQLRQIQNEKTDLQFLANQKDFKIQELDKTIIAMRNKLETALTKTYNPAANDVVKGLRKEINQQDNVVGRKQDFTLSRGVDSQNLDPNRSSQNLVDFQSQQQVWADELRNADQRALMYKKDFENLQVALADSDKKIRELQNSVINREQEIQRLTLLYKGGQTFDSVKFNYDKITAEETIVKLQKQNEFLNSENFRLVSETREIQELLGICENTDPTNKDRAHLKKLIRELKNRNDTMQKEMKTMEKVIDQHKSGAFNLGDSAKIMSQEEIDSLKANLEQREEQLADLEQEMSRLKLENEKVQQYQSAYMSNQKAYTENMEALSKDVKEKEVKFANITQENNGLVQEINYLKEELNMFKGKCANLARDVELSQNYLSKMNSDNHTNSEQYSYLKDRVRMLELDLEQAIRAKTDANFDVKRLQTLIETMEKQMHETKLQSMKAQGDTQNQSTMINRLQTQLNGKQNDIELLMRQKEELEHMVKTLKGENLECEKKAADYYQQLLRTNENFNILQNEQKLLSQELTMKQSEITRVEKEKLSLERELLQLRPLRSQLENFSLSTQKTIEENVRTEYEKNKLQSYVTELQNDLDLKKNELNDLNQKYNNLIVQNTKLIETLKVFERESFEIQTKIRRGFEVEKENENIAKTIEGLRANERDLLRQMDDLRAQLKLKDNEIDRLKSRTDNASYYTKTLEQELSEQRTEIQRLNDIINSSQNEVIRTEQRKNQGEVELLDLKRNNLLLKDEKSRLETDMLQIRKEYDEEKNKSKALQQQIDRLRAMVENLDSTREQLVQRLQATNQEKIGEEQDKSVLLQDIQQYKRQLMDKDQTILELQKSVESLDGNIDDLQAELDSKTQDLANARVQLDKYTREFSNIQHQMTITTGKEDQYSRRLQERESEIKQLRIELQGVRQQLEEQTQIAQLKAQEAAELIEDIQTLTRENKYVNGEFSKSAQANDYLRKQSEELVERERHAQQALRALEMEKSDILTTYRNACLENERLQESLQMVSMDSKETYAKIQTLEKELYGYQHRMRDQEQRERQYIDEIHTLEGHIEKLTFQLENAHQQLRRTTDEKEALINDIHQQRNVSYSLEAGREDLHRSMSHLETEKHQLRQQVKETQRETDVLKRQVELEREKLTQLEQVLVNERKLLQQKDFQIHDLNVQREHDKAEIQRLLLRGESLQAHIDLLSKHSRSQTNLGNSSSIDYSRINELEEQVRQYQLEAESLRNDNGTLQEYISKYEQQIQVYEAQIQDLEKEIANYC</sequence>
<feature type="coiled-coil region" evidence="5">
    <location>
        <begin position="2132"/>
        <end position="2180"/>
    </location>
</feature>
<reference evidence="7 8" key="1">
    <citation type="submission" date="2014-06" db="EMBL/GenBank/DDBJ databases">
        <authorList>
            <person name="Swart Estienne"/>
        </authorList>
    </citation>
    <scope>NUCLEOTIDE SEQUENCE [LARGE SCALE GENOMIC DNA]</scope>
    <source>
        <strain evidence="7 8">130c</strain>
    </source>
</reference>
<evidence type="ECO:0000256" key="5">
    <source>
        <dbReference type="SAM" id="Coils"/>
    </source>
</evidence>
<evidence type="ECO:0000313" key="7">
    <source>
        <dbReference type="EMBL" id="CDW91010.1"/>
    </source>
</evidence>
<feature type="coiled-coil region" evidence="5">
    <location>
        <begin position="325"/>
        <end position="442"/>
    </location>
</feature>
<evidence type="ECO:0000256" key="6">
    <source>
        <dbReference type="SAM" id="MobiDB-lite"/>
    </source>
</evidence>
<evidence type="ECO:0000256" key="3">
    <source>
        <dbReference type="ARBA" id="ARBA00023212"/>
    </source>
</evidence>
<feature type="coiled-coil region" evidence="5">
    <location>
        <begin position="653"/>
        <end position="687"/>
    </location>
</feature>
<dbReference type="OrthoDB" id="10254663at2759"/>
<feature type="region of interest" description="Disordered" evidence="6">
    <location>
        <begin position="1"/>
        <end position="22"/>
    </location>
</feature>
<feature type="coiled-coil region" evidence="5">
    <location>
        <begin position="1496"/>
        <end position="1537"/>
    </location>
</feature>
<feature type="coiled-coil region" evidence="5">
    <location>
        <begin position="911"/>
        <end position="966"/>
    </location>
</feature>
<name>A0A078B920_STYLE</name>
<feature type="coiled-coil region" evidence="5">
    <location>
        <begin position="1044"/>
        <end position="1114"/>
    </location>
</feature>
<feature type="compositionally biased region" description="Polar residues" evidence="6">
    <location>
        <begin position="7"/>
        <end position="18"/>
    </location>
</feature>
<feature type="coiled-coil region" evidence="5">
    <location>
        <begin position="1142"/>
        <end position="1261"/>
    </location>
</feature>
<feature type="region of interest" description="Disordered" evidence="6">
    <location>
        <begin position="161"/>
        <end position="187"/>
    </location>
</feature>
<keyword evidence="5" id="KW-0175">Coiled coil</keyword>
<keyword evidence="2" id="KW-0963">Cytoplasm</keyword>
<evidence type="ECO:0000256" key="1">
    <source>
        <dbReference type="ARBA" id="ARBA00004114"/>
    </source>
</evidence>
<keyword evidence="3" id="KW-0206">Cytoskeleton</keyword>
<evidence type="ECO:0000256" key="4">
    <source>
        <dbReference type="ARBA" id="ARBA00038123"/>
    </source>
</evidence>
<dbReference type="Proteomes" id="UP000039865">
    <property type="component" value="Unassembled WGS sequence"/>
</dbReference>
<dbReference type="EMBL" id="CCKQ01019005">
    <property type="protein sequence ID" value="CDW91010.1"/>
    <property type="molecule type" value="Genomic_DNA"/>
</dbReference>
<feature type="coiled-coil region" evidence="5">
    <location>
        <begin position="1339"/>
        <end position="1415"/>
    </location>
</feature>
<gene>
    <name evidence="7" type="primary">Contig18260.g19408</name>
    <name evidence="7" type="ORF">STYLEM_20158</name>
</gene>
<dbReference type="InParanoid" id="A0A078B920"/>
<evidence type="ECO:0000313" key="8">
    <source>
        <dbReference type="Proteomes" id="UP000039865"/>
    </source>
</evidence>